<dbReference type="AlphaFoldDB" id="A0A0U2RH24"/>
<dbReference type="RefSeq" id="YP_009183711.1">
    <property type="nucleotide sequence ID" value="NC_028538.1"/>
</dbReference>
<sequence>MSIIYNQPQILGFYIAGLFEGDGHIVMPAVYNKHNPRWHITFHIKNLPLAQKLLSKIGSGFIRYKTKNNACVLTVSSVKGLKWVTAMTNGKFRTPKIYQMHLLIDWLNKHHSASIAKLPVCTKPVSQDSWLTGFIDADGSFGVRYTKKLPEQKQKGVSKAARKQRVSCRFRLEQRMVDPKTNISYASVLNLIANYLGVGLNTRRQTSTGKTYYIIELSSVASITILINYLNTYPLLTAKLLDYNDWRTVAERMINQTHYTQDGLAEISAIKAAMNVNRAIFNWRHLEEL</sequence>
<dbReference type="GO" id="GO:0004519">
    <property type="term" value="F:endonuclease activity"/>
    <property type="evidence" value="ECO:0007669"/>
    <property type="project" value="InterPro"/>
</dbReference>
<dbReference type="GeneID" id="26376229"/>
<name>A0A0U2RH24_ULVPR</name>
<protein>
    <recommendedName>
        <fullName evidence="1">Homing endonuclease LAGLIDADG domain-containing protein</fullName>
    </recommendedName>
</protein>
<dbReference type="InterPro" id="IPR027434">
    <property type="entry name" value="Homing_endonucl"/>
</dbReference>
<feature type="domain" description="Homing endonuclease LAGLIDADG" evidence="1">
    <location>
        <begin position="131"/>
        <end position="249"/>
    </location>
</feature>
<dbReference type="PANTHER" id="PTHR36181">
    <property type="entry name" value="INTRON-ENCODED ENDONUCLEASE AI3-RELATED"/>
    <property type="match status" value="1"/>
</dbReference>
<dbReference type="Gene3D" id="3.10.28.10">
    <property type="entry name" value="Homing endonucleases"/>
    <property type="match status" value="2"/>
</dbReference>
<dbReference type="InterPro" id="IPR004860">
    <property type="entry name" value="LAGLIDADG_dom"/>
</dbReference>
<geneLocation type="mitochondrion" evidence="2"/>
<organism evidence="2">
    <name type="scientific">Ulva prolifera</name>
    <name type="common">Green seaweed</name>
    <name type="synonym">Enteromorpha prolifera</name>
    <dbReference type="NCBI Taxonomy" id="3117"/>
    <lineage>
        <taxon>Eukaryota</taxon>
        <taxon>Viridiplantae</taxon>
        <taxon>Chlorophyta</taxon>
        <taxon>core chlorophytes</taxon>
        <taxon>Ulvophyceae</taxon>
        <taxon>OUU clade</taxon>
        <taxon>Ulvales</taxon>
        <taxon>Ulvaceae</taxon>
        <taxon>Ulva</taxon>
    </lineage>
</organism>
<proteinExistence type="predicted"/>
<gene>
    <name evidence="2" type="primary">orf1</name>
</gene>
<accession>A0A0U2RH24</accession>
<dbReference type="EMBL" id="KT428794">
    <property type="protein sequence ID" value="ALN38241.1"/>
    <property type="molecule type" value="Genomic_DNA"/>
</dbReference>
<keyword evidence="2" id="KW-0496">Mitochondrion</keyword>
<dbReference type="SUPFAM" id="SSF55608">
    <property type="entry name" value="Homing endonucleases"/>
    <property type="match status" value="2"/>
</dbReference>
<evidence type="ECO:0000313" key="2">
    <source>
        <dbReference type="EMBL" id="ALN38241.1"/>
    </source>
</evidence>
<feature type="domain" description="Homing endonuclease LAGLIDADG" evidence="1">
    <location>
        <begin position="15"/>
        <end position="100"/>
    </location>
</feature>
<dbReference type="InterPro" id="IPR051289">
    <property type="entry name" value="LAGLIDADG_Endonuclease"/>
</dbReference>
<reference evidence="2" key="1">
    <citation type="journal article" date="2015" name="Mitochondrial DNA">
        <title>The mitochondrial genome of the bloom-forming green alga Ulva prolifera.</title>
        <authorList>
            <person name="Liu F."/>
            <person name="Jun Pang S."/>
        </authorList>
    </citation>
    <scope>NUCLEOTIDE SEQUENCE</scope>
</reference>
<dbReference type="Pfam" id="PF00961">
    <property type="entry name" value="LAGLIDADG_1"/>
    <property type="match status" value="2"/>
</dbReference>
<dbReference type="FunFam" id="3.10.28.10:FF:000007">
    <property type="entry name" value="Intron-encoded DNA endonuclease aI3"/>
    <property type="match status" value="1"/>
</dbReference>
<evidence type="ECO:0000259" key="1">
    <source>
        <dbReference type="Pfam" id="PF00961"/>
    </source>
</evidence>
<dbReference type="PANTHER" id="PTHR36181:SF6">
    <property type="entry name" value="INTRON-ENCODED LAGLIDADG ENDONUCLEASE FAMILY PROTEIN"/>
    <property type="match status" value="1"/>
</dbReference>
<dbReference type="GO" id="GO:0005739">
    <property type="term" value="C:mitochondrion"/>
    <property type="evidence" value="ECO:0007669"/>
    <property type="project" value="UniProtKB-ARBA"/>
</dbReference>